<feature type="region of interest" description="Disordered" evidence="16">
    <location>
        <begin position="1576"/>
        <end position="1632"/>
    </location>
</feature>
<dbReference type="EC" id="3.6.4.12" evidence="4"/>
<dbReference type="SUPFAM" id="SSF52540">
    <property type="entry name" value="P-loop containing nucleoside triphosphate hydrolases"/>
    <property type="match status" value="2"/>
</dbReference>
<dbReference type="EMBL" id="JAVHNQ010000009">
    <property type="protein sequence ID" value="KAK6338988.1"/>
    <property type="molecule type" value="Genomic_DNA"/>
</dbReference>
<keyword evidence="12" id="KW-0010">Activator</keyword>
<evidence type="ECO:0000313" key="19">
    <source>
        <dbReference type="EMBL" id="KAK6338988.1"/>
    </source>
</evidence>
<evidence type="ECO:0000259" key="17">
    <source>
        <dbReference type="PROSITE" id="PS51192"/>
    </source>
</evidence>
<evidence type="ECO:0000256" key="9">
    <source>
        <dbReference type="ARBA" id="ARBA00022853"/>
    </source>
</evidence>
<dbReference type="PANTHER" id="PTHR45685">
    <property type="entry name" value="HELICASE SRCAP-RELATED"/>
    <property type="match status" value="1"/>
</dbReference>
<feature type="compositionally biased region" description="Basic and acidic residues" evidence="16">
    <location>
        <begin position="665"/>
        <end position="676"/>
    </location>
</feature>
<dbReference type="CDD" id="cd18793">
    <property type="entry name" value="SF2_C_SNF"/>
    <property type="match status" value="1"/>
</dbReference>
<evidence type="ECO:0000256" key="15">
    <source>
        <dbReference type="ARBA" id="ARBA00047995"/>
    </source>
</evidence>
<keyword evidence="6" id="KW-0378">Hydrolase</keyword>
<comment type="subcellular location">
    <subcellularLocation>
        <location evidence="1">Nucleus</location>
    </subcellularLocation>
</comment>
<evidence type="ECO:0000256" key="4">
    <source>
        <dbReference type="ARBA" id="ARBA00012551"/>
    </source>
</evidence>
<feature type="compositionally biased region" description="Acidic residues" evidence="16">
    <location>
        <begin position="604"/>
        <end position="658"/>
    </location>
</feature>
<feature type="compositionally biased region" description="Low complexity" evidence="16">
    <location>
        <begin position="527"/>
        <end position="537"/>
    </location>
</feature>
<feature type="compositionally biased region" description="Low complexity" evidence="16">
    <location>
        <begin position="175"/>
        <end position="186"/>
    </location>
</feature>
<organism evidence="19 20">
    <name type="scientific">Orbilia brochopaga</name>
    <dbReference type="NCBI Taxonomy" id="3140254"/>
    <lineage>
        <taxon>Eukaryota</taxon>
        <taxon>Fungi</taxon>
        <taxon>Dikarya</taxon>
        <taxon>Ascomycota</taxon>
        <taxon>Pezizomycotina</taxon>
        <taxon>Orbiliomycetes</taxon>
        <taxon>Orbiliales</taxon>
        <taxon>Orbiliaceae</taxon>
        <taxon>Orbilia</taxon>
    </lineage>
</organism>
<dbReference type="GO" id="GO:0003678">
    <property type="term" value="F:DNA helicase activity"/>
    <property type="evidence" value="ECO:0007669"/>
    <property type="project" value="UniProtKB-EC"/>
</dbReference>
<sequence>MTPDDEKPDAGASHNDRNGHLPATRSSSRLSKPPLQVDTETAQSLSPSATVSNEVIQLLNPSKKRKLNGQPSPPWKSAAAQTPSSFIDDSGRKRSMRTMAPPPTPVTPAKTGRRMRSASTTAVPATDTKSSKTKQFRPGTRTSPRSKQQATQPTSTAKSPSSKRQLRANGKDATPSSRSSAGSARPIHTRRGAGAQSRTPTKPSPQKKTTPRKGQHASSTASSAPRRRSARHSISTTDGRADDDDEEYDEEGDTEMPDASDGMTEQDYDSSKRISWRLKFSRKVKPPVLCNPGNLALPRKHASLRAFFEAEDNDPEYLKQMQDVAEIEAAKRLKLEEAFEAGLLRPENLQPPNIQLVPGPERLRPQWAHRDHLVNHAVRFSKLLKRERMQHIKDARAIAKDAAEAARKRRPKSREEIEAEQRELSLKRYKEVVSSFKVKLKLTEKAAQDIRREKYIEASRLAGRETLKQMLQHSSKLLDARIKTRQGQDDDMEDDEEEEEGSLAIATDEFEEDDGEDDMIDSRSESSGDASNMSDSESSADEEDNIAEDDDDKLTPEELRRKYAQLGEAESGDASGSERTDASMSMDEDDATREALADSTAVWSDDELAAENVDASDEDIPMDSEEDVSESEMADSDMGEEEEYDGEDDEDEDDDAEDGLFGFFSKDEIDRMRREGASSTKQDSSAGDDHDDEDLDEVDMVPVANMEDADSTADEVSKAEPIVNGVNPVEADAEAEAEVEAEVEGEAETEDPSGKHHAPNAPSDDSSVAKTGVSEVSSVTTPASVGLAVDHKDVPRTPISNLLRGSLREYQHHGLDWLANLYDNGTNGILADEMGLGKTIQTIALLAHLATARGVWGPHLVVVPTSVILNWEMEFKKWAPGFKIMTYYGSREERQEKRRGWMNYDAWDVCITSYQLVVQDSQPFKRRAWHYLILDEAHNIKNFRSQRWQTLLNFKAHSRLLLTGTPLQNNLIELWSLLYFLMPSGGSMSAAMPAGFTNLKEFQDWFARPVDQLIEGGREGMDEESRDSIKKLHTILRPFLLRRLKKDVEKQMPEKHEHIVWCRLSKRQRFLYDDFMSRAQTRETLTTGNYLSIINCLMQLRKVCNHPDLFETRPIVTSFAMRRSAIAEFEINELFVRRRMLQDGAFDAVNLDTLNLNIAGAEHAARISTESICRLAAQRAMDEHAAELRGEIVEGMQPDFTSSKGMNAYLANVEKMQRLEKVQQWTYVNGLRCRKRPVYGTDLREACSVVPQPCYLSPMPTERRKRMDWWSNRVGVLEEMTPSVARRAAEFDTVIQKFGCVTPAVVASDMPKITATPLGQEIVRLVKARKLEDPFHRARNRLSIAFPDKRLLQYDCGKLQKLDALLRRLQDGGHRALIFTQMTKVLDILEQFLNIHGHRYLRLDGATKVEQRQILTERFNNDNRILVFILSSRSGGLGLNLTGADSVIFYDLDWNPAMDKQCQDRCHRIGQTRDVHIYRFVSEFTIESNILRKSSQKQMLDDVVIQEGEFTVDKFNRLTVADLFGDDAKKFGLESIGGKTIGGGGGTVGSVGALEQVEDVDDVVAAKAASKEAVENLDREDFEMEEAANTPRAGGAASEQAGTPVVTAAAEGEGAPAGAEDGDGEGDAEGEVKTVDDYLVRFWEWELRDAPVVIPDRNKKRKSKGKPG</sequence>
<evidence type="ECO:0000256" key="13">
    <source>
        <dbReference type="ARBA" id="ARBA00023163"/>
    </source>
</evidence>
<feature type="compositionally biased region" description="Acidic residues" evidence="16">
    <location>
        <begin position="731"/>
        <end position="751"/>
    </location>
</feature>
<dbReference type="SMART" id="SM00490">
    <property type="entry name" value="HELICc"/>
    <property type="match status" value="1"/>
</dbReference>
<feature type="compositionally biased region" description="Acidic residues" evidence="16">
    <location>
        <begin position="508"/>
        <end position="519"/>
    </location>
</feature>
<feature type="domain" description="Helicase ATP-binding" evidence="17">
    <location>
        <begin position="819"/>
        <end position="984"/>
    </location>
</feature>
<evidence type="ECO:0000256" key="14">
    <source>
        <dbReference type="ARBA" id="ARBA00023242"/>
    </source>
</evidence>
<evidence type="ECO:0000256" key="6">
    <source>
        <dbReference type="ARBA" id="ARBA00022801"/>
    </source>
</evidence>
<dbReference type="PROSITE" id="PS51194">
    <property type="entry name" value="HELICASE_CTER"/>
    <property type="match status" value="1"/>
</dbReference>
<keyword evidence="5" id="KW-0547">Nucleotide-binding</keyword>
<evidence type="ECO:0000256" key="1">
    <source>
        <dbReference type="ARBA" id="ARBA00004123"/>
    </source>
</evidence>
<keyword evidence="9" id="KW-0156">Chromatin regulator</keyword>
<evidence type="ECO:0000256" key="12">
    <source>
        <dbReference type="ARBA" id="ARBA00023159"/>
    </source>
</evidence>
<evidence type="ECO:0000313" key="20">
    <source>
        <dbReference type="Proteomes" id="UP001375240"/>
    </source>
</evidence>
<dbReference type="GO" id="GO:0000812">
    <property type="term" value="C:Swr1 complex"/>
    <property type="evidence" value="ECO:0007669"/>
    <property type="project" value="TreeGrafter"/>
</dbReference>
<dbReference type="PANTHER" id="PTHR45685:SF1">
    <property type="entry name" value="HELICASE SRCAP"/>
    <property type="match status" value="1"/>
</dbReference>
<dbReference type="Pfam" id="PF00176">
    <property type="entry name" value="SNF2-rel_dom"/>
    <property type="match status" value="1"/>
</dbReference>
<dbReference type="Gene3D" id="3.40.50.10810">
    <property type="entry name" value="Tandem AAA-ATPase domain"/>
    <property type="match status" value="1"/>
</dbReference>
<keyword evidence="11" id="KW-0238">DNA-binding</keyword>
<keyword evidence="8" id="KW-0067">ATP-binding</keyword>
<dbReference type="FunFam" id="3.40.50.10810:FF:000005">
    <property type="entry name" value="Photoperiod-independent early flowering 1"/>
    <property type="match status" value="1"/>
</dbReference>
<feature type="compositionally biased region" description="Acidic residues" evidence="16">
    <location>
        <begin position="241"/>
        <end position="268"/>
    </location>
</feature>
<dbReference type="InterPro" id="IPR049730">
    <property type="entry name" value="SNF2/RAD54-like_C"/>
</dbReference>
<comment type="subunit">
    <text evidence="3">Component of the SWR1 chromatin-remodeling complex.</text>
</comment>
<dbReference type="InterPro" id="IPR000330">
    <property type="entry name" value="SNF2_N"/>
</dbReference>
<feature type="compositionally biased region" description="Acidic residues" evidence="16">
    <location>
        <begin position="1620"/>
        <end position="1629"/>
    </location>
</feature>
<accession>A0AAV9UFT7</accession>
<keyword evidence="10" id="KW-0805">Transcription regulation</keyword>
<reference evidence="19 20" key="1">
    <citation type="submission" date="2019-10" db="EMBL/GenBank/DDBJ databases">
        <authorList>
            <person name="Palmer J.M."/>
        </authorList>
    </citation>
    <scope>NUCLEOTIDE SEQUENCE [LARGE SCALE GENOMIC DNA]</scope>
    <source>
        <strain evidence="19 20">TWF696</strain>
    </source>
</reference>
<dbReference type="GO" id="GO:0042393">
    <property type="term" value="F:histone binding"/>
    <property type="evidence" value="ECO:0007669"/>
    <property type="project" value="TreeGrafter"/>
</dbReference>
<keyword evidence="7" id="KW-0347">Helicase</keyword>
<dbReference type="GO" id="GO:0005524">
    <property type="term" value="F:ATP binding"/>
    <property type="evidence" value="ECO:0007669"/>
    <property type="project" value="UniProtKB-KW"/>
</dbReference>
<gene>
    <name evidence="19" type="primary">SWR1</name>
    <name evidence="19" type="ORF">TWF696_009784</name>
</gene>
<feature type="compositionally biased region" description="Polar residues" evidence="16">
    <location>
        <begin position="140"/>
        <end position="163"/>
    </location>
</feature>
<dbReference type="Gene3D" id="1.20.120.850">
    <property type="entry name" value="SWI2/SNF2 ATPases, N-terminal domain"/>
    <property type="match status" value="1"/>
</dbReference>
<evidence type="ECO:0000256" key="7">
    <source>
        <dbReference type="ARBA" id="ARBA00022806"/>
    </source>
</evidence>
<evidence type="ECO:0000256" key="11">
    <source>
        <dbReference type="ARBA" id="ARBA00023125"/>
    </source>
</evidence>
<evidence type="ECO:0000259" key="18">
    <source>
        <dbReference type="PROSITE" id="PS51194"/>
    </source>
</evidence>
<feature type="compositionally biased region" description="Acidic residues" evidence="16">
    <location>
        <begin position="538"/>
        <end position="552"/>
    </location>
</feature>
<keyword evidence="20" id="KW-1185">Reference proteome</keyword>
<dbReference type="Gene3D" id="3.40.50.300">
    <property type="entry name" value="P-loop containing nucleotide triphosphate hydrolases"/>
    <property type="match status" value="1"/>
</dbReference>
<dbReference type="FunFam" id="3.40.50.300:FF:000655">
    <property type="entry name" value="Protein PHOTOPERIOD-INDEPENDENT EARLY FLOWERING 1"/>
    <property type="match status" value="1"/>
</dbReference>
<dbReference type="Proteomes" id="UP001375240">
    <property type="component" value="Unassembled WGS sequence"/>
</dbReference>
<feature type="region of interest" description="Disordered" evidence="16">
    <location>
        <begin position="478"/>
        <end position="781"/>
    </location>
</feature>
<dbReference type="InterPro" id="IPR001650">
    <property type="entry name" value="Helicase_C-like"/>
</dbReference>
<comment type="catalytic activity">
    <reaction evidence="15">
        <text>ATP + H2O = ADP + phosphate + H(+)</text>
        <dbReference type="Rhea" id="RHEA:13065"/>
        <dbReference type="ChEBI" id="CHEBI:15377"/>
        <dbReference type="ChEBI" id="CHEBI:15378"/>
        <dbReference type="ChEBI" id="CHEBI:30616"/>
        <dbReference type="ChEBI" id="CHEBI:43474"/>
        <dbReference type="ChEBI" id="CHEBI:456216"/>
        <dbReference type="EC" id="3.6.4.12"/>
    </reaction>
</comment>
<evidence type="ECO:0000256" key="16">
    <source>
        <dbReference type="SAM" id="MobiDB-lite"/>
    </source>
</evidence>
<dbReference type="PROSITE" id="PS00690">
    <property type="entry name" value="DEAH_ATP_HELICASE"/>
    <property type="match status" value="1"/>
</dbReference>
<dbReference type="PROSITE" id="PS51192">
    <property type="entry name" value="HELICASE_ATP_BIND_1"/>
    <property type="match status" value="1"/>
</dbReference>
<feature type="compositionally biased region" description="Polar residues" evidence="16">
    <location>
        <begin position="763"/>
        <end position="781"/>
    </location>
</feature>
<feature type="domain" description="Helicase C-terminal" evidence="18">
    <location>
        <begin position="1361"/>
        <end position="1516"/>
    </location>
</feature>
<keyword evidence="13" id="KW-0804">Transcription</keyword>
<evidence type="ECO:0000256" key="3">
    <source>
        <dbReference type="ARBA" id="ARBA00011826"/>
    </source>
</evidence>
<dbReference type="GO" id="GO:0016887">
    <property type="term" value="F:ATP hydrolysis activity"/>
    <property type="evidence" value="ECO:0007669"/>
    <property type="project" value="TreeGrafter"/>
</dbReference>
<feature type="compositionally biased region" description="Polar residues" evidence="16">
    <location>
        <begin position="38"/>
        <end position="55"/>
    </location>
</feature>
<feature type="compositionally biased region" description="Low complexity" evidence="16">
    <location>
        <begin position="1608"/>
        <end position="1619"/>
    </location>
</feature>
<dbReference type="InterPro" id="IPR038718">
    <property type="entry name" value="SNF2-like_sf"/>
</dbReference>
<evidence type="ECO:0000256" key="10">
    <source>
        <dbReference type="ARBA" id="ARBA00023015"/>
    </source>
</evidence>
<dbReference type="InterPro" id="IPR014001">
    <property type="entry name" value="Helicase_ATP-bd"/>
</dbReference>
<dbReference type="InterPro" id="IPR050520">
    <property type="entry name" value="INO80/SWR1_helicase"/>
</dbReference>
<feature type="compositionally biased region" description="Acidic residues" evidence="16">
    <location>
        <begin position="689"/>
        <end position="699"/>
    </location>
</feature>
<dbReference type="SMART" id="SM00487">
    <property type="entry name" value="DEXDc"/>
    <property type="match status" value="1"/>
</dbReference>
<protein>
    <recommendedName>
        <fullName evidence="4">DNA helicase</fullName>
        <ecNumber evidence="4">3.6.4.12</ecNumber>
    </recommendedName>
</protein>
<feature type="compositionally biased region" description="Basic and acidic residues" evidence="16">
    <location>
        <begin position="1"/>
        <end position="19"/>
    </location>
</feature>
<feature type="compositionally biased region" description="Acidic residues" evidence="16">
    <location>
        <begin position="489"/>
        <end position="501"/>
    </location>
</feature>
<dbReference type="InterPro" id="IPR027417">
    <property type="entry name" value="P-loop_NTPase"/>
</dbReference>
<dbReference type="GO" id="GO:0003677">
    <property type="term" value="F:DNA binding"/>
    <property type="evidence" value="ECO:0007669"/>
    <property type="project" value="UniProtKB-KW"/>
</dbReference>
<evidence type="ECO:0000256" key="2">
    <source>
        <dbReference type="ARBA" id="ARBA00009220"/>
    </source>
</evidence>
<feature type="compositionally biased region" description="Low complexity" evidence="16">
    <location>
        <begin position="197"/>
        <end position="208"/>
    </location>
</feature>
<dbReference type="GO" id="GO:0006338">
    <property type="term" value="P:chromatin remodeling"/>
    <property type="evidence" value="ECO:0007669"/>
    <property type="project" value="TreeGrafter"/>
</dbReference>
<evidence type="ECO:0000256" key="8">
    <source>
        <dbReference type="ARBA" id="ARBA00022840"/>
    </source>
</evidence>
<comment type="similarity">
    <text evidence="2">Belongs to the SNF2/RAD54 helicase family. SWR1 subfamily.</text>
</comment>
<feature type="region of interest" description="Disordered" evidence="16">
    <location>
        <begin position="1"/>
        <end position="270"/>
    </location>
</feature>
<name>A0AAV9UFT7_9PEZI</name>
<keyword evidence="14" id="KW-0539">Nucleus</keyword>
<dbReference type="Pfam" id="PF00271">
    <property type="entry name" value="Helicase_C"/>
    <property type="match status" value="1"/>
</dbReference>
<feature type="compositionally biased region" description="Basic and acidic residues" evidence="16">
    <location>
        <begin position="478"/>
        <end position="488"/>
    </location>
</feature>
<dbReference type="InterPro" id="IPR002464">
    <property type="entry name" value="DNA/RNA_helicase_DEAH_CS"/>
</dbReference>
<evidence type="ECO:0000256" key="5">
    <source>
        <dbReference type="ARBA" id="ARBA00022741"/>
    </source>
</evidence>
<dbReference type="CDD" id="cd18003">
    <property type="entry name" value="DEXQc_SRCAP"/>
    <property type="match status" value="1"/>
</dbReference>
<proteinExistence type="inferred from homology"/>
<comment type="caution">
    <text evidence="19">The sequence shown here is derived from an EMBL/GenBank/DDBJ whole genome shotgun (WGS) entry which is preliminary data.</text>
</comment>